<dbReference type="AlphaFoldDB" id="A0A822YE74"/>
<feature type="region of interest" description="Disordered" evidence="1">
    <location>
        <begin position="31"/>
        <end position="51"/>
    </location>
</feature>
<protein>
    <submittedName>
        <fullName evidence="2">Uncharacterized protein</fullName>
    </submittedName>
</protein>
<name>A0A822YE74_NELNU</name>
<proteinExistence type="predicted"/>
<keyword evidence="3" id="KW-1185">Reference proteome</keyword>
<evidence type="ECO:0000313" key="2">
    <source>
        <dbReference type="EMBL" id="DAD30787.1"/>
    </source>
</evidence>
<dbReference type="Proteomes" id="UP000607653">
    <property type="component" value="Unassembled WGS sequence"/>
</dbReference>
<evidence type="ECO:0000313" key="3">
    <source>
        <dbReference type="Proteomes" id="UP000607653"/>
    </source>
</evidence>
<organism evidence="2 3">
    <name type="scientific">Nelumbo nucifera</name>
    <name type="common">Sacred lotus</name>
    <dbReference type="NCBI Taxonomy" id="4432"/>
    <lineage>
        <taxon>Eukaryota</taxon>
        <taxon>Viridiplantae</taxon>
        <taxon>Streptophyta</taxon>
        <taxon>Embryophyta</taxon>
        <taxon>Tracheophyta</taxon>
        <taxon>Spermatophyta</taxon>
        <taxon>Magnoliopsida</taxon>
        <taxon>Proteales</taxon>
        <taxon>Nelumbonaceae</taxon>
        <taxon>Nelumbo</taxon>
    </lineage>
</organism>
<gene>
    <name evidence="2" type="ORF">HUJ06_009638</name>
</gene>
<dbReference type="EMBL" id="DUZY01000003">
    <property type="protein sequence ID" value="DAD30787.1"/>
    <property type="molecule type" value="Genomic_DNA"/>
</dbReference>
<comment type="caution">
    <text evidence="2">The sequence shown here is derived from an EMBL/GenBank/DDBJ whole genome shotgun (WGS) entry which is preliminary data.</text>
</comment>
<evidence type="ECO:0000256" key="1">
    <source>
        <dbReference type="SAM" id="MobiDB-lite"/>
    </source>
</evidence>
<accession>A0A822YE74</accession>
<reference evidence="2 3" key="1">
    <citation type="journal article" date="2020" name="Mol. Biol. Evol.">
        <title>Distinct Expression and Methylation Patterns for Genes with Different Fates following a Single Whole-Genome Duplication in Flowering Plants.</title>
        <authorList>
            <person name="Shi T."/>
            <person name="Rahmani R.S."/>
            <person name="Gugger P.F."/>
            <person name="Wang M."/>
            <person name="Li H."/>
            <person name="Zhang Y."/>
            <person name="Li Z."/>
            <person name="Wang Q."/>
            <person name="Van de Peer Y."/>
            <person name="Marchal K."/>
            <person name="Chen J."/>
        </authorList>
    </citation>
    <scope>NUCLEOTIDE SEQUENCE [LARGE SCALE GENOMIC DNA]</scope>
    <source>
        <tissue evidence="2">Leaf</tissue>
    </source>
</reference>
<sequence>MTPSSLLSLASKPTLGYCFFWVDDISSKSRVNPHHSDSGGPPGRDLLSSDDVGDVNSQKLNQCRQKFYRGVDCFHLPPLHGLNSDHLYPSSPTKVTFRMVIVFVFSGKDSKDRLLSSSSPAKAMFPAVIVFVFSGKDNKDRKNRLCLRFRQLLSSDLKQQGQAIVFVFSSEGNVSSGFISQ</sequence>